<protein>
    <recommendedName>
        <fullName evidence="2">Peptidoglycan binding-like domain-containing protein</fullName>
    </recommendedName>
</protein>
<dbReference type="Gene3D" id="1.10.101.10">
    <property type="entry name" value="PGBD-like superfamily/PGBD"/>
    <property type="match status" value="1"/>
</dbReference>
<keyword evidence="1" id="KW-0732">Signal</keyword>
<name>A0A849A7U0_9ACTN</name>
<organism evidence="3 4">
    <name type="scientific">Nakamurella aerolata</name>
    <dbReference type="NCBI Taxonomy" id="1656892"/>
    <lineage>
        <taxon>Bacteria</taxon>
        <taxon>Bacillati</taxon>
        <taxon>Actinomycetota</taxon>
        <taxon>Actinomycetes</taxon>
        <taxon>Nakamurellales</taxon>
        <taxon>Nakamurellaceae</taxon>
        <taxon>Nakamurella</taxon>
    </lineage>
</organism>
<dbReference type="SUPFAM" id="SSF47090">
    <property type="entry name" value="PGBD-like"/>
    <property type="match status" value="1"/>
</dbReference>
<dbReference type="InterPro" id="IPR002477">
    <property type="entry name" value="Peptidoglycan-bd-like"/>
</dbReference>
<sequence length="250" mass="25817">MNRLARRIVTAATGVAAAAAIGGVAIATAGSTGTASAPTSTAAAAVQPQKFAGISVSPEVTMAPVAPDPDKAGVRMNGDFVGSLPTLKLGHNGEYVMALQVGLKLQGYELDGTGYFGIVTQESVSDWQSKNGLQPTGVVDTPTWETLVNGDITTKPANPQLSPGQAWSDSSCELRGQIAQLGELLDGVTNLNEQSCLDEGSTDVYENSELQVVKNLQKRSGINPSGIIGERTTNAIYVASVLYSSNCNCG</sequence>
<dbReference type="EMBL" id="JABEND010000002">
    <property type="protein sequence ID" value="NNG35131.1"/>
    <property type="molecule type" value="Genomic_DNA"/>
</dbReference>
<accession>A0A849A7U0</accession>
<evidence type="ECO:0000313" key="3">
    <source>
        <dbReference type="EMBL" id="NNG35131.1"/>
    </source>
</evidence>
<gene>
    <name evidence="3" type="ORF">HKD39_05285</name>
</gene>
<feature type="chain" id="PRO_5039480149" description="Peptidoglycan binding-like domain-containing protein" evidence="1">
    <location>
        <begin position="30"/>
        <end position="250"/>
    </location>
</feature>
<comment type="caution">
    <text evidence="3">The sequence shown here is derived from an EMBL/GenBank/DDBJ whole genome shotgun (WGS) entry which is preliminary data.</text>
</comment>
<dbReference type="AlphaFoldDB" id="A0A849A7U0"/>
<dbReference type="RefSeq" id="WP_171198749.1">
    <property type="nucleotide sequence ID" value="NZ_JABEND010000002.1"/>
</dbReference>
<evidence type="ECO:0000259" key="2">
    <source>
        <dbReference type="Pfam" id="PF01471"/>
    </source>
</evidence>
<proteinExistence type="predicted"/>
<dbReference type="InterPro" id="IPR036366">
    <property type="entry name" value="PGBDSf"/>
</dbReference>
<dbReference type="InterPro" id="IPR036365">
    <property type="entry name" value="PGBD-like_sf"/>
</dbReference>
<dbReference type="Pfam" id="PF01471">
    <property type="entry name" value="PG_binding_1"/>
    <property type="match status" value="1"/>
</dbReference>
<evidence type="ECO:0000313" key="4">
    <source>
        <dbReference type="Proteomes" id="UP000562984"/>
    </source>
</evidence>
<reference evidence="3 4" key="1">
    <citation type="submission" date="2020-05" db="EMBL/GenBank/DDBJ databases">
        <title>Nakamurella sp. DB0629 isolated from air conditioner.</title>
        <authorList>
            <person name="Kim D.H."/>
            <person name="Kim D.-U."/>
        </authorList>
    </citation>
    <scope>NUCLEOTIDE SEQUENCE [LARGE SCALE GENOMIC DNA]</scope>
    <source>
        <strain evidence="3 4">DB0629</strain>
    </source>
</reference>
<feature type="domain" description="Peptidoglycan binding-like" evidence="2">
    <location>
        <begin position="93"/>
        <end position="147"/>
    </location>
</feature>
<dbReference type="Proteomes" id="UP000562984">
    <property type="component" value="Unassembled WGS sequence"/>
</dbReference>
<feature type="signal peptide" evidence="1">
    <location>
        <begin position="1"/>
        <end position="29"/>
    </location>
</feature>
<evidence type="ECO:0000256" key="1">
    <source>
        <dbReference type="SAM" id="SignalP"/>
    </source>
</evidence>
<keyword evidence="4" id="KW-1185">Reference proteome</keyword>